<accession>A0A0Z8G2X7</accession>
<evidence type="ECO:0000313" key="3">
    <source>
        <dbReference type="Proteomes" id="UP000075182"/>
    </source>
</evidence>
<dbReference type="PATRIC" id="fig|1307.1317.peg.1805"/>
<evidence type="ECO:0000313" key="2">
    <source>
        <dbReference type="EMBL" id="CYY02588.1"/>
    </source>
</evidence>
<name>A0A0Z8G2X7_STRSU</name>
<dbReference type="Proteomes" id="UP000075182">
    <property type="component" value="Unassembled WGS sequence"/>
</dbReference>
<dbReference type="AlphaFoldDB" id="A0A0Z8G2X7"/>
<sequence length="154" mass="17655">MLGVHLNKVSAQHLLGIMICEKECGIIKIMKYNVKISQKIKEIVGLETSATDILIHEENLEKHMLKSRHRKMIKYIPDVATILDSPDFVGQNKNVKTESFEVIKVLADNVLVAVKLDKKNDYFFVASVYDITDSKLNHMKRNGRIKAFDKIEDK</sequence>
<proteinExistence type="predicted"/>
<dbReference type="EMBL" id="FIMD01000034">
    <property type="protein sequence ID" value="CYY02588.1"/>
    <property type="molecule type" value="Genomic_DNA"/>
</dbReference>
<protein>
    <recommendedName>
        <fullName evidence="1">Phage-Barnase-EndoU-ColicinE5/D-RelE like nuclease 3 domain-containing protein</fullName>
    </recommendedName>
</protein>
<gene>
    <name evidence="2" type="ORF">ERS132536_02262</name>
</gene>
<dbReference type="RefSeq" id="WP_014636659.1">
    <property type="nucleotide sequence ID" value="NZ_CP110141.1"/>
</dbReference>
<feature type="domain" description="Phage-Barnase-EndoU-ColicinE5/D-RelE like nuclease 3" evidence="1">
    <location>
        <begin position="35"/>
        <end position="137"/>
    </location>
</feature>
<dbReference type="Pfam" id="PF18812">
    <property type="entry name" value="PBECR3"/>
    <property type="match status" value="1"/>
</dbReference>
<evidence type="ECO:0000259" key="1">
    <source>
        <dbReference type="Pfam" id="PF18812"/>
    </source>
</evidence>
<organism evidence="2 3">
    <name type="scientific">Streptococcus suis</name>
    <dbReference type="NCBI Taxonomy" id="1307"/>
    <lineage>
        <taxon>Bacteria</taxon>
        <taxon>Bacillati</taxon>
        <taxon>Bacillota</taxon>
        <taxon>Bacilli</taxon>
        <taxon>Lactobacillales</taxon>
        <taxon>Streptococcaceae</taxon>
        <taxon>Streptococcus</taxon>
    </lineage>
</organism>
<reference evidence="2 3" key="1">
    <citation type="submission" date="2016-02" db="EMBL/GenBank/DDBJ databases">
        <authorList>
            <consortium name="Pathogen Informatics"/>
        </authorList>
    </citation>
    <scope>NUCLEOTIDE SEQUENCE [LARGE SCALE GENOMIC DNA]</scope>
    <source>
        <strain evidence="2 3">SS999</strain>
    </source>
</reference>
<dbReference type="InterPro" id="IPR041301">
    <property type="entry name" value="PBECR3"/>
</dbReference>